<proteinExistence type="predicted"/>
<dbReference type="RefSeq" id="WP_344174713.1">
    <property type="nucleotide sequence ID" value="NZ_BAAARY010000052.1"/>
</dbReference>
<accession>A0ABN3NUN3</accession>
<name>A0ABN3NUN3_9ACTN</name>
<comment type="caution">
    <text evidence="2">The sequence shown here is derived from an EMBL/GenBank/DDBJ whole genome shotgun (WGS) entry which is preliminary data.</text>
</comment>
<protein>
    <submittedName>
        <fullName evidence="2">Uncharacterized protein</fullName>
    </submittedName>
</protein>
<organism evidence="2 3">
    <name type="scientific">Pilimelia columellifera subsp. columellifera</name>
    <dbReference type="NCBI Taxonomy" id="706583"/>
    <lineage>
        <taxon>Bacteria</taxon>
        <taxon>Bacillati</taxon>
        <taxon>Actinomycetota</taxon>
        <taxon>Actinomycetes</taxon>
        <taxon>Micromonosporales</taxon>
        <taxon>Micromonosporaceae</taxon>
        <taxon>Pilimelia</taxon>
    </lineage>
</organism>
<feature type="compositionally biased region" description="Basic and acidic residues" evidence="1">
    <location>
        <begin position="46"/>
        <end position="61"/>
    </location>
</feature>
<evidence type="ECO:0000313" key="2">
    <source>
        <dbReference type="EMBL" id="GAA2533507.1"/>
    </source>
</evidence>
<dbReference type="EMBL" id="BAAARY010000052">
    <property type="protein sequence ID" value="GAA2533507.1"/>
    <property type="molecule type" value="Genomic_DNA"/>
</dbReference>
<evidence type="ECO:0000313" key="3">
    <source>
        <dbReference type="Proteomes" id="UP001499978"/>
    </source>
</evidence>
<feature type="region of interest" description="Disordered" evidence="1">
    <location>
        <begin position="1"/>
        <end position="62"/>
    </location>
</feature>
<evidence type="ECO:0000256" key="1">
    <source>
        <dbReference type="SAM" id="MobiDB-lite"/>
    </source>
</evidence>
<sequence length="118" mass="12986">MSGGKDLPPPRTDDVLSRRFSLGTLPPAEPHTAHTSHTPAPLAEKTPTEPERRKGEPDGMTRRTYYYDQETADALAEAVNAIHHRTHGRVAKHRVIEAVIRAGLAHLDDVEAKLRAAI</sequence>
<reference evidence="2 3" key="1">
    <citation type="journal article" date="2019" name="Int. J. Syst. Evol. Microbiol.">
        <title>The Global Catalogue of Microorganisms (GCM) 10K type strain sequencing project: providing services to taxonomists for standard genome sequencing and annotation.</title>
        <authorList>
            <consortium name="The Broad Institute Genomics Platform"/>
            <consortium name="The Broad Institute Genome Sequencing Center for Infectious Disease"/>
            <person name="Wu L."/>
            <person name="Ma J."/>
        </authorList>
    </citation>
    <scope>NUCLEOTIDE SEQUENCE [LARGE SCALE GENOMIC DNA]</scope>
    <source>
        <strain evidence="2 3">JCM 3367</strain>
    </source>
</reference>
<dbReference type="Proteomes" id="UP001499978">
    <property type="component" value="Unassembled WGS sequence"/>
</dbReference>
<gene>
    <name evidence="2" type="ORF">GCM10010201_36140</name>
</gene>
<keyword evidence="3" id="KW-1185">Reference proteome</keyword>